<dbReference type="CDD" id="cd00038">
    <property type="entry name" value="CAP_ED"/>
    <property type="match status" value="1"/>
</dbReference>
<evidence type="ECO:0000313" key="7">
    <source>
        <dbReference type="Proteomes" id="UP000192491"/>
    </source>
</evidence>
<organism evidence="6 7">
    <name type="scientific">Thiothrix lacustris</name>
    <dbReference type="NCBI Taxonomy" id="525917"/>
    <lineage>
        <taxon>Bacteria</taxon>
        <taxon>Pseudomonadati</taxon>
        <taxon>Pseudomonadota</taxon>
        <taxon>Gammaproteobacteria</taxon>
        <taxon>Thiotrichales</taxon>
        <taxon>Thiotrichaceae</taxon>
        <taxon>Thiothrix</taxon>
    </lineage>
</organism>
<dbReference type="GO" id="GO:0005829">
    <property type="term" value="C:cytosol"/>
    <property type="evidence" value="ECO:0007669"/>
    <property type="project" value="TreeGrafter"/>
</dbReference>
<dbReference type="PANTHER" id="PTHR24567:SF28">
    <property type="entry name" value="LISTERIOLYSIN REGULATORY PROTEIN"/>
    <property type="match status" value="1"/>
</dbReference>
<dbReference type="SMART" id="SM00100">
    <property type="entry name" value="cNMP"/>
    <property type="match status" value="1"/>
</dbReference>
<feature type="domain" description="Cyclic nucleotide-binding" evidence="4">
    <location>
        <begin position="36"/>
        <end position="106"/>
    </location>
</feature>
<evidence type="ECO:0000259" key="5">
    <source>
        <dbReference type="PROSITE" id="PS51063"/>
    </source>
</evidence>
<dbReference type="PROSITE" id="PS50042">
    <property type="entry name" value="CNMP_BINDING_3"/>
    <property type="match status" value="1"/>
</dbReference>
<gene>
    <name evidence="6" type="ORF">BWK73_27080</name>
</gene>
<dbReference type="SMART" id="SM00419">
    <property type="entry name" value="HTH_CRP"/>
    <property type="match status" value="1"/>
</dbReference>
<dbReference type="EMBL" id="MTEJ01000196">
    <property type="protein sequence ID" value="OQX07801.1"/>
    <property type="molecule type" value="Genomic_DNA"/>
</dbReference>
<protein>
    <submittedName>
        <fullName evidence="6">Crp/Fnr family transcriptional regulator</fullName>
    </submittedName>
</protein>
<dbReference type="InterPro" id="IPR012318">
    <property type="entry name" value="HTH_CRP"/>
</dbReference>
<evidence type="ECO:0000256" key="2">
    <source>
        <dbReference type="ARBA" id="ARBA00023125"/>
    </source>
</evidence>
<dbReference type="Gene3D" id="2.60.120.10">
    <property type="entry name" value="Jelly Rolls"/>
    <property type="match status" value="1"/>
</dbReference>
<dbReference type="Proteomes" id="UP000192491">
    <property type="component" value="Unassembled WGS sequence"/>
</dbReference>
<accession>A0A1Y1QKS9</accession>
<dbReference type="InterPro" id="IPR036390">
    <property type="entry name" value="WH_DNA-bd_sf"/>
</dbReference>
<dbReference type="InterPro" id="IPR014710">
    <property type="entry name" value="RmlC-like_jellyroll"/>
</dbReference>
<evidence type="ECO:0000313" key="6">
    <source>
        <dbReference type="EMBL" id="OQX07801.1"/>
    </source>
</evidence>
<keyword evidence="3" id="KW-0804">Transcription</keyword>
<reference evidence="6 7" key="1">
    <citation type="submission" date="2017-01" db="EMBL/GenBank/DDBJ databases">
        <title>Novel large sulfur bacteria in the metagenomes of groundwater-fed chemosynthetic microbial mats in the Lake Huron basin.</title>
        <authorList>
            <person name="Sharrar A.M."/>
            <person name="Flood B.E."/>
            <person name="Bailey J.V."/>
            <person name="Jones D.S."/>
            <person name="Biddanda B."/>
            <person name="Ruberg S.A."/>
            <person name="Marcus D.N."/>
            <person name="Dick G.J."/>
        </authorList>
    </citation>
    <scope>NUCLEOTIDE SEQUENCE [LARGE SCALE GENOMIC DNA]</scope>
    <source>
        <strain evidence="6">A8</strain>
    </source>
</reference>
<dbReference type="Gene3D" id="1.10.10.10">
    <property type="entry name" value="Winged helix-like DNA-binding domain superfamily/Winged helix DNA-binding domain"/>
    <property type="match status" value="1"/>
</dbReference>
<comment type="caution">
    <text evidence="6">The sequence shown here is derived from an EMBL/GenBank/DDBJ whole genome shotgun (WGS) entry which is preliminary data.</text>
</comment>
<name>A0A1Y1QKS9_9GAMM</name>
<evidence type="ECO:0000259" key="4">
    <source>
        <dbReference type="PROSITE" id="PS50042"/>
    </source>
</evidence>
<feature type="domain" description="HTH crp-type" evidence="5">
    <location>
        <begin position="170"/>
        <end position="239"/>
    </location>
</feature>
<dbReference type="CDD" id="cd00092">
    <property type="entry name" value="HTH_CRP"/>
    <property type="match status" value="1"/>
</dbReference>
<dbReference type="PROSITE" id="PS51063">
    <property type="entry name" value="HTH_CRP_2"/>
    <property type="match status" value="1"/>
</dbReference>
<keyword evidence="1" id="KW-0805">Transcription regulation</keyword>
<dbReference type="AlphaFoldDB" id="A0A1Y1QKS9"/>
<dbReference type="InterPro" id="IPR000595">
    <property type="entry name" value="cNMP-bd_dom"/>
</dbReference>
<dbReference type="InterPro" id="IPR036388">
    <property type="entry name" value="WH-like_DNA-bd_sf"/>
</dbReference>
<dbReference type="GO" id="GO:0003677">
    <property type="term" value="F:DNA binding"/>
    <property type="evidence" value="ECO:0007669"/>
    <property type="project" value="UniProtKB-KW"/>
</dbReference>
<dbReference type="SUPFAM" id="SSF51206">
    <property type="entry name" value="cAMP-binding domain-like"/>
    <property type="match status" value="1"/>
</dbReference>
<dbReference type="InterPro" id="IPR050397">
    <property type="entry name" value="Env_Response_Regulators"/>
</dbReference>
<keyword evidence="2" id="KW-0238">DNA-binding</keyword>
<sequence length="249" mass="27833">MGILSFPNDDFPKVTNVPHHHAKGQCLSCSIRPITIFSTLDTAEVEQIQAFQPAIIQYEPDEIIYHQGMEARYAFTLRQGFVKIVNTLADGRSHIVQLLRDGDFFGFGGLSGANYKHSAIALNTVDVCRLPLSDLLKLKQTHPKIETEMTKRWLERLHRAESMLVELGAKKAAERLASFLLRWCAGNSPDTWVALPLNRAEIGELLGVTIETVSRFFADWKRQGFIGESRGNIQMLDAAGLRLAVGVED</sequence>
<evidence type="ECO:0000256" key="3">
    <source>
        <dbReference type="ARBA" id="ARBA00023163"/>
    </source>
</evidence>
<dbReference type="InterPro" id="IPR018490">
    <property type="entry name" value="cNMP-bd_dom_sf"/>
</dbReference>
<dbReference type="PANTHER" id="PTHR24567">
    <property type="entry name" value="CRP FAMILY TRANSCRIPTIONAL REGULATORY PROTEIN"/>
    <property type="match status" value="1"/>
</dbReference>
<evidence type="ECO:0000256" key="1">
    <source>
        <dbReference type="ARBA" id="ARBA00023015"/>
    </source>
</evidence>
<dbReference type="GO" id="GO:0003700">
    <property type="term" value="F:DNA-binding transcription factor activity"/>
    <property type="evidence" value="ECO:0007669"/>
    <property type="project" value="TreeGrafter"/>
</dbReference>
<proteinExistence type="predicted"/>
<dbReference type="SUPFAM" id="SSF46785">
    <property type="entry name" value="Winged helix' DNA-binding domain"/>
    <property type="match status" value="1"/>
</dbReference>
<dbReference type="PRINTS" id="PR00034">
    <property type="entry name" value="HTHCRP"/>
</dbReference>
<dbReference type="Pfam" id="PF13545">
    <property type="entry name" value="HTH_Crp_2"/>
    <property type="match status" value="1"/>
</dbReference>
<dbReference type="Pfam" id="PF00027">
    <property type="entry name" value="cNMP_binding"/>
    <property type="match status" value="1"/>
</dbReference>